<keyword evidence="2" id="KW-1185">Reference proteome</keyword>
<protein>
    <submittedName>
        <fullName evidence="1">Uncharacterized protein</fullName>
    </submittedName>
</protein>
<reference evidence="1" key="1">
    <citation type="submission" date="2020-08" db="EMBL/GenBank/DDBJ databases">
        <title>Multicomponent nature underlies the extraordinary mechanical properties of spider dragline silk.</title>
        <authorList>
            <person name="Kono N."/>
            <person name="Nakamura H."/>
            <person name="Mori M."/>
            <person name="Yoshida Y."/>
            <person name="Ohtoshi R."/>
            <person name="Malay A.D."/>
            <person name="Moran D.A.P."/>
            <person name="Tomita M."/>
            <person name="Numata K."/>
            <person name="Arakawa K."/>
        </authorList>
    </citation>
    <scope>NUCLEOTIDE SEQUENCE</scope>
</reference>
<dbReference type="AlphaFoldDB" id="A0A8X6NZI2"/>
<dbReference type="EMBL" id="BMAW01063750">
    <property type="protein sequence ID" value="GFT41695.1"/>
    <property type="molecule type" value="Genomic_DNA"/>
</dbReference>
<comment type="caution">
    <text evidence="1">The sequence shown here is derived from an EMBL/GenBank/DDBJ whole genome shotgun (WGS) entry which is preliminary data.</text>
</comment>
<organism evidence="1 2">
    <name type="scientific">Nephila pilipes</name>
    <name type="common">Giant wood spider</name>
    <name type="synonym">Nephila maculata</name>
    <dbReference type="NCBI Taxonomy" id="299642"/>
    <lineage>
        <taxon>Eukaryota</taxon>
        <taxon>Metazoa</taxon>
        <taxon>Ecdysozoa</taxon>
        <taxon>Arthropoda</taxon>
        <taxon>Chelicerata</taxon>
        <taxon>Arachnida</taxon>
        <taxon>Araneae</taxon>
        <taxon>Araneomorphae</taxon>
        <taxon>Entelegynae</taxon>
        <taxon>Araneoidea</taxon>
        <taxon>Nephilidae</taxon>
        <taxon>Nephila</taxon>
    </lineage>
</organism>
<accession>A0A8X6NZI2</accession>
<sequence>MVALRGEIAALSKQVERLSRDRSNNRSRRRAQHQIALSEFFKDTRKSDNKGDQMDYPSRTGFFVLAKCADAFLLAHRKPDAGCYCTNCFRPCYPKGLPPADFRSVYSMSHLVIRGYYKVIRSRFCVCPSARGIFIHPNHGTWEHSEIRKQLAEPQPRNAPYSVIHCRDLAFIFTEELSSNQELSTCIFQEDVQL</sequence>
<name>A0A8X6NZI2_NEPPI</name>
<dbReference type="Proteomes" id="UP000887013">
    <property type="component" value="Unassembled WGS sequence"/>
</dbReference>
<evidence type="ECO:0000313" key="2">
    <source>
        <dbReference type="Proteomes" id="UP000887013"/>
    </source>
</evidence>
<proteinExistence type="predicted"/>
<evidence type="ECO:0000313" key="1">
    <source>
        <dbReference type="EMBL" id="GFT41695.1"/>
    </source>
</evidence>
<gene>
    <name evidence="1" type="ORF">NPIL_341361</name>
</gene>